<name>A0A7W4XWB1_KINRA</name>
<reference evidence="2 3" key="1">
    <citation type="submission" date="2020-08" db="EMBL/GenBank/DDBJ databases">
        <title>The Agave Microbiome: Exploring the role of microbial communities in plant adaptations to desert environments.</title>
        <authorList>
            <person name="Partida-Martinez L.P."/>
        </authorList>
    </citation>
    <scope>NUCLEOTIDE SEQUENCE [LARGE SCALE GENOMIC DNA]</scope>
    <source>
        <strain evidence="2 3">AS2.23</strain>
    </source>
</reference>
<reference evidence="2 3" key="2">
    <citation type="submission" date="2020-08" db="EMBL/GenBank/DDBJ databases">
        <authorList>
            <person name="Partida-Martinez L."/>
            <person name="Huntemann M."/>
            <person name="Clum A."/>
            <person name="Wang J."/>
            <person name="Palaniappan K."/>
            <person name="Ritter S."/>
            <person name="Chen I.-M."/>
            <person name="Stamatis D."/>
            <person name="Reddy T."/>
            <person name="O'Malley R."/>
            <person name="Daum C."/>
            <person name="Shapiro N."/>
            <person name="Ivanova N."/>
            <person name="Kyrpides N."/>
            <person name="Woyke T."/>
        </authorList>
    </citation>
    <scope>NUCLEOTIDE SEQUENCE [LARGE SCALE GENOMIC DNA]</scope>
    <source>
        <strain evidence="2 3">AS2.23</strain>
    </source>
</reference>
<protein>
    <submittedName>
        <fullName evidence="2">Uncharacterized protein</fullName>
    </submittedName>
</protein>
<feature type="transmembrane region" description="Helical" evidence="1">
    <location>
        <begin position="75"/>
        <end position="96"/>
    </location>
</feature>
<keyword evidence="1" id="KW-0472">Membrane</keyword>
<comment type="caution">
    <text evidence="2">The sequence shown here is derived from an EMBL/GenBank/DDBJ whole genome shotgun (WGS) entry which is preliminary data.</text>
</comment>
<keyword evidence="1" id="KW-0812">Transmembrane</keyword>
<dbReference type="EMBL" id="JACHVY010000001">
    <property type="protein sequence ID" value="MBB2899970.1"/>
    <property type="molecule type" value="Genomic_DNA"/>
</dbReference>
<dbReference type="RefSeq" id="WP_221183037.1">
    <property type="nucleotide sequence ID" value="NZ_JACHVY010000001.1"/>
</dbReference>
<evidence type="ECO:0000313" key="3">
    <source>
        <dbReference type="Proteomes" id="UP000533269"/>
    </source>
</evidence>
<evidence type="ECO:0000313" key="2">
    <source>
        <dbReference type="EMBL" id="MBB2899970.1"/>
    </source>
</evidence>
<keyword evidence="1" id="KW-1133">Transmembrane helix</keyword>
<dbReference type="AlphaFoldDB" id="A0A7W4XWB1"/>
<sequence>MPLVITSSTTRGRGRPAVLAAAAARGLLGGLAGAAAMTASQRVERAITGRPASYVPGRTLLLLAGRSPSDADRPAAATLAMVVTTSAALGALRGVWRASGLIRVRADVVQTLTRVILDQTLENATGAGAPPRTWRSGEGVVEVLHAVVAAVATGAVVERLVDPVLESRRGTSSH</sequence>
<dbReference type="Proteomes" id="UP000533269">
    <property type="component" value="Unassembled WGS sequence"/>
</dbReference>
<organism evidence="2 3">
    <name type="scientific">Kineococcus radiotolerans</name>
    <dbReference type="NCBI Taxonomy" id="131568"/>
    <lineage>
        <taxon>Bacteria</taxon>
        <taxon>Bacillati</taxon>
        <taxon>Actinomycetota</taxon>
        <taxon>Actinomycetes</taxon>
        <taxon>Kineosporiales</taxon>
        <taxon>Kineosporiaceae</taxon>
        <taxon>Kineococcus</taxon>
    </lineage>
</organism>
<proteinExistence type="predicted"/>
<evidence type="ECO:0000256" key="1">
    <source>
        <dbReference type="SAM" id="Phobius"/>
    </source>
</evidence>
<gene>
    <name evidence="2" type="ORF">FHR75_000758</name>
</gene>
<accession>A0A7W4XWB1</accession>